<evidence type="ECO:0000313" key="1">
    <source>
        <dbReference type="EMBL" id="VDM19319.1"/>
    </source>
</evidence>
<organism evidence="3">
    <name type="scientific">Hydatigena taeniaeformis</name>
    <name type="common">Feline tapeworm</name>
    <name type="synonym">Taenia taeniaeformis</name>
    <dbReference type="NCBI Taxonomy" id="6205"/>
    <lineage>
        <taxon>Eukaryota</taxon>
        <taxon>Metazoa</taxon>
        <taxon>Spiralia</taxon>
        <taxon>Lophotrochozoa</taxon>
        <taxon>Platyhelminthes</taxon>
        <taxon>Cestoda</taxon>
        <taxon>Eucestoda</taxon>
        <taxon>Cyclophyllidea</taxon>
        <taxon>Taeniidae</taxon>
        <taxon>Hydatigera</taxon>
    </lineage>
</organism>
<evidence type="ECO:0000313" key="3">
    <source>
        <dbReference type="WBParaSite" id="TTAC_0000224701-mRNA-1"/>
    </source>
</evidence>
<name>A0A0R3WNA9_HYDTA</name>
<dbReference type="Proteomes" id="UP000274429">
    <property type="component" value="Unassembled WGS sequence"/>
</dbReference>
<reference evidence="1 2" key="2">
    <citation type="submission" date="2018-11" db="EMBL/GenBank/DDBJ databases">
        <authorList>
            <consortium name="Pathogen Informatics"/>
        </authorList>
    </citation>
    <scope>NUCLEOTIDE SEQUENCE [LARGE SCALE GENOMIC DNA]</scope>
</reference>
<keyword evidence="2" id="KW-1185">Reference proteome</keyword>
<dbReference type="EMBL" id="UYWX01000875">
    <property type="protein sequence ID" value="VDM19319.1"/>
    <property type="molecule type" value="Genomic_DNA"/>
</dbReference>
<protein>
    <submittedName>
        <fullName evidence="3">Alpha-galactosidase</fullName>
    </submittedName>
</protein>
<evidence type="ECO:0000313" key="2">
    <source>
        <dbReference type="Proteomes" id="UP000274429"/>
    </source>
</evidence>
<reference evidence="3" key="1">
    <citation type="submission" date="2017-02" db="UniProtKB">
        <authorList>
            <consortium name="WormBaseParasite"/>
        </authorList>
    </citation>
    <scope>IDENTIFICATION</scope>
</reference>
<sequence>MCRLRHIYDAEKGHIIWTGDALLPALGSTLFSSTTQRRIMLSWQVRGPYNEAVALLYPNIMCGRHEAELHTGGKGSVRL</sequence>
<dbReference type="AlphaFoldDB" id="A0A0R3WNA9"/>
<gene>
    <name evidence="1" type="ORF">TTAC_LOCUS2234</name>
</gene>
<dbReference type="WBParaSite" id="TTAC_0000224701-mRNA-1">
    <property type="protein sequence ID" value="TTAC_0000224701-mRNA-1"/>
    <property type="gene ID" value="TTAC_0000224701"/>
</dbReference>
<proteinExistence type="predicted"/>
<accession>A0A0R3WNA9</accession>